<sequence>MESKQKHWTDEDTQCFLALWSSAEVQAKFQGAFRTRRIFQYIQRDIAAVNYKLNLEQLLNKMQKCLKRELGHSGSGWSRRIPRFILLHAMLGDQPANQAMGALNSATAMLESLVDESTVLILILLSFISQTPAVSLL</sequence>
<dbReference type="STRING" id="144197.ENSSPAP00000025376"/>
<feature type="domain" description="Myb/SANT-like DNA-binding" evidence="1">
    <location>
        <begin position="6"/>
        <end position="67"/>
    </location>
</feature>
<name>A0A3B5AY44_9TELE</name>
<protein>
    <recommendedName>
        <fullName evidence="1">Myb/SANT-like DNA-binding domain-containing protein</fullName>
    </recommendedName>
</protein>
<accession>A0A3B5AY44</accession>
<evidence type="ECO:0000259" key="1">
    <source>
        <dbReference type="Pfam" id="PF13837"/>
    </source>
</evidence>
<dbReference type="InterPro" id="IPR044822">
    <property type="entry name" value="Myb_DNA-bind_4"/>
</dbReference>
<evidence type="ECO:0000313" key="2">
    <source>
        <dbReference type="Ensembl" id="ENSSPAP00000025376.1"/>
    </source>
</evidence>
<dbReference type="GeneTree" id="ENSGT00940000181135"/>
<proteinExistence type="predicted"/>
<dbReference type="Gene3D" id="1.10.10.60">
    <property type="entry name" value="Homeodomain-like"/>
    <property type="match status" value="1"/>
</dbReference>
<organism evidence="2">
    <name type="scientific">Stegastes partitus</name>
    <name type="common">bicolor damselfish</name>
    <dbReference type="NCBI Taxonomy" id="144197"/>
    <lineage>
        <taxon>Eukaryota</taxon>
        <taxon>Metazoa</taxon>
        <taxon>Chordata</taxon>
        <taxon>Craniata</taxon>
        <taxon>Vertebrata</taxon>
        <taxon>Euteleostomi</taxon>
        <taxon>Actinopterygii</taxon>
        <taxon>Neopterygii</taxon>
        <taxon>Teleostei</taxon>
        <taxon>Neoteleostei</taxon>
        <taxon>Acanthomorphata</taxon>
        <taxon>Ovalentaria</taxon>
        <taxon>Pomacentridae</taxon>
        <taxon>Stegastes</taxon>
    </lineage>
</organism>
<dbReference type="Ensembl" id="ENSSPAT00000025797.1">
    <property type="protein sequence ID" value="ENSSPAP00000025376.1"/>
    <property type="gene ID" value="ENSSPAG00000019186.1"/>
</dbReference>
<reference evidence="2" key="1">
    <citation type="submission" date="2023-09" db="UniProtKB">
        <authorList>
            <consortium name="Ensembl"/>
        </authorList>
    </citation>
    <scope>IDENTIFICATION</scope>
</reference>
<dbReference type="AlphaFoldDB" id="A0A3B5AY44"/>
<dbReference type="Pfam" id="PF13837">
    <property type="entry name" value="Myb_DNA-bind_4"/>
    <property type="match status" value="1"/>
</dbReference>